<feature type="domain" description="SnoaL-like" evidence="1">
    <location>
        <begin position="31"/>
        <end position="114"/>
    </location>
</feature>
<dbReference type="EMBL" id="BMMV01000016">
    <property type="protein sequence ID" value="GGK10238.1"/>
    <property type="molecule type" value="Genomic_DNA"/>
</dbReference>
<reference evidence="3" key="1">
    <citation type="journal article" date="2019" name="Int. J. Syst. Evol. Microbiol.">
        <title>The Global Catalogue of Microorganisms (GCM) 10K type strain sequencing project: providing services to taxonomists for standard genome sequencing and annotation.</title>
        <authorList>
            <consortium name="The Broad Institute Genomics Platform"/>
            <consortium name="The Broad Institute Genome Sequencing Center for Infectious Disease"/>
            <person name="Wu L."/>
            <person name="Ma J."/>
        </authorList>
    </citation>
    <scope>NUCLEOTIDE SEQUENCE [LARGE SCALE GENOMIC DNA]</scope>
    <source>
        <strain evidence="3">CGMCC 4.7275</strain>
    </source>
</reference>
<protein>
    <recommendedName>
        <fullName evidence="1">SnoaL-like domain-containing protein</fullName>
    </recommendedName>
</protein>
<dbReference type="RefSeq" id="WP_189109587.1">
    <property type="nucleotide sequence ID" value="NZ_BMMV01000016.1"/>
</dbReference>
<dbReference type="Gene3D" id="3.10.450.50">
    <property type="match status" value="1"/>
</dbReference>
<dbReference type="SUPFAM" id="SSF54427">
    <property type="entry name" value="NTF2-like"/>
    <property type="match status" value="1"/>
</dbReference>
<proteinExistence type="predicted"/>
<evidence type="ECO:0000313" key="2">
    <source>
        <dbReference type="EMBL" id="GGK10238.1"/>
    </source>
</evidence>
<comment type="caution">
    <text evidence="2">The sequence shown here is derived from an EMBL/GenBank/DDBJ whole genome shotgun (WGS) entry which is preliminary data.</text>
</comment>
<sequence>MPDGGGCALTCATRGSARNLAGSRRSPRPPDLDGVAPLLRDDYADHGLPFRTATKADWLAAARLLPLADLRIDIRRLTAEEDYVTMFSRRWLPATGLDIAVADIFRIEDGLIAERWEVVEQIQPDAPNPVATL</sequence>
<dbReference type="InterPro" id="IPR032710">
    <property type="entry name" value="NTF2-like_dom_sf"/>
</dbReference>
<accession>A0ABQ2EF87</accession>
<organism evidence="2 3">
    <name type="scientific">Streptomyces camponoticapitis</name>
    <dbReference type="NCBI Taxonomy" id="1616125"/>
    <lineage>
        <taxon>Bacteria</taxon>
        <taxon>Bacillati</taxon>
        <taxon>Actinomycetota</taxon>
        <taxon>Actinomycetes</taxon>
        <taxon>Kitasatosporales</taxon>
        <taxon>Streptomycetaceae</taxon>
        <taxon>Streptomyces</taxon>
    </lineage>
</organism>
<dbReference type="InterPro" id="IPR037401">
    <property type="entry name" value="SnoaL-like"/>
</dbReference>
<evidence type="ECO:0000313" key="3">
    <source>
        <dbReference type="Proteomes" id="UP000660265"/>
    </source>
</evidence>
<keyword evidence="3" id="KW-1185">Reference proteome</keyword>
<evidence type="ECO:0000259" key="1">
    <source>
        <dbReference type="Pfam" id="PF12680"/>
    </source>
</evidence>
<name>A0ABQ2EF87_9ACTN</name>
<dbReference type="Pfam" id="PF12680">
    <property type="entry name" value="SnoaL_2"/>
    <property type="match status" value="1"/>
</dbReference>
<gene>
    <name evidence="2" type="ORF">GCM10011583_47950</name>
</gene>
<dbReference type="Proteomes" id="UP000660265">
    <property type="component" value="Unassembled WGS sequence"/>
</dbReference>